<dbReference type="PANTHER" id="PTHR33237:SF31">
    <property type="entry name" value="F2P16.13 PROTEIN"/>
    <property type="match status" value="1"/>
</dbReference>
<dbReference type="Proteomes" id="UP000077755">
    <property type="component" value="Chromosome 7"/>
</dbReference>
<dbReference type="EMBL" id="CP093349">
    <property type="protein sequence ID" value="WOH10259.1"/>
    <property type="molecule type" value="Genomic_DNA"/>
</dbReference>
<gene>
    <name evidence="2" type="ORF">DCAR_025875</name>
    <name evidence="3" type="ORF">DCAR_0729726</name>
</gene>
<dbReference type="Gramene" id="KZM88800">
    <property type="protein sequence ID" value="KZM88800"/>
    <property type="gene ID" value="DCAR_025875"/>
</dbReference>
<evidence type="ECO:0000313" key="2">
    <source>
        <dbReference type="EMBL" id="KZM88800.1"/>
    </source>
</evidence>
<reference evidence="2" key="1">
    <citation type="journal article" date="2016" name="Nat. Genet.">
        <title>A high-quality carrot genome assembly provides new insights into carotenoid accumulation and asterid genome evolution.</title>
        <authorList>
            <person name="Iorizzo M."/>
            <person name="Ellison S."/>
            <person name="Senalik D."/>
            <person name="Zeng P."/>
            <person name="Satapoomin P."/>
            <person name="Huang J."/>
            <person name="Bowman M."/>
            <person name="Iovene M."/>
            <person name="Sanseverino W."/>
            <person name="Cavagnaro P."/>
            <person name="Yildiz M."/>
            <person name="Macko-Podgorni A."/>
            <person name="Moranska E."/>
            <person name="Grzebelus E."/>
            <person name="Grzebelus D."/>
            <person name="Ashrafi H."/>
            <person name="Zheng Z."/>
            <person name="Cheng S."/>
            <person name="Spooner D."/>
            <person name="Van Deynze A."/>
            <person name="Simon P."/>
        </authorList>
    </citation>
    <scope>NUCLEOTIDE SEQUENCE [LARGE SCALE GENOMIC DNA]</scope>
    <source>
        <tissue evidence="2">Leaf</tissue>
    </source>
</reference>
<keyword evidence="1" id="KW-1133">Transmembrane helix</keyword>
<reference evidence="3" key="2">
    <citation type="submission" date="2022-03" db="EMBL/GenBank/DDBJ databases">
        <title>Draft title - Genomic analysis of global carrot germplasm unveils the trajectory of domestication and the origin of high carotenoid orange carrot.</title>
        <authorList>
            <person name="Iorizzo M."/>
            <person name="Ellison S."/>
            <person name="Senalik D."/>
            <person name="Macko-Podgorni A."/>
            <person name="Grzebelus D."/>
            <person name="Bostan H."/>
            <person name="Rolling W."/>
            <person name="Curaba J."/>
            <person name="Simon P."/>
        </authorList>
    </citation>
    <scope>NUCLEOTIDE SEQUENCE</scope>
    <source>
        <tissue evidence="3">Leaf</tissue>
    </source>
</reference>
<dbReference type="EMBL" id="LNRQ01000007">
    <property type="protein sequence ID" value="KZM88800.1"/>
    <property type="molecule type" value="Genomic_DNA"/>
</dbReference>
<evidence type="ECO:0000313" key="3">
    <source>
        <dbReference type="EMBL" id="WOH10259.1"/>
    </source>
</evidence>
<dbReference type="STRING" id="79200.A0A161ZQQ4"/>
<dbReference type="OMA" id="AVWKRTI"/>
<proteinExistence type="predicted"/>
<evidence type="ECO:0000256" key="1">
    <source>
        <dbReference type="SAM" id="Phobius"/>
    </source>
</evidence>
<protein>
    <submittedName>
        <fullName evidence="2">Uncharacterized protein</fullName>
    </submittedName>
</protein>
<accession>A0A161ZQQ4</accession>
<dbReference type="AlphaFoldDB" id="A0A161ZQQ4"/>
<evidence type="ECO:0000313" key="4">
    <source>
        <dbReference type="Proteomes" id="UP000077755"/>
    </source>
</evidence>
<sequence length="162" mass="18311">MLIKTIPAEYFSTHNKLPFLPTPTITTFILLLSIFSVVTFLCASHNFTGSRQRKGELKTIRLGGGEEKKGLSKLQSKITSKAQLMARMVSWKKIQDTEKERHQESGYSDEDDNAEEEAVWKRTIIMGGKCRPLEFSAEIAYDSHGNPILHSMSYEKKNSVGK</sequence>
<dbReference type="PANTHER" id="PTHR33237">
    <property type="entry name" value="F2P16.13 PROTEIN-RELATED"/>
    <property type="match status" value="1"/>
</dbReference>
<organism evidence="2">
    <name type="scientific">Daucus carota subsp. sativus</name>
    <name type="common">Carrot</name>
    <dbReference type="NCBI Taxonomy" id="79200"/>
    <lineage>
        <taxon>Eukaryota</taxon>
        <taxon>Viridiplantae</taxon>
        <taxon>Streptophyta</taxon>
        <taxon>Embryophyta</taxon>
        <taxon>Tracheophyta</taxon>
        <taxon>Spermatophyta</taxon>
        <taxon>Magnoliopsida</taxon>
        <taxon>eudicotyledons</taxon>
        <taxon>Gunneridae</taxon>
        <taxon>Pentapetalae</taxon>
        <taxon>asterids</taxon>
        <taxon>campanulids</taxon>
        <taxon>Apiales</taxon>
        <taxon>Apiaceae</taxon>
        <taxon>Apioideae</taxon>
        <taxon>Scandiceae</taxon>
        <taxon>Daucinae</taxon>
        <taxon>Daucus</taxon>
        <taxon>Daucus sect. Daucus</taxon>
    </lineage>
</organism>
<keyword evidence="4" id="KW-1185">Reference proteome</keyword>
<name>A0A161ZQQ4_DAUCS</name>
<keyword evidence="1" id="KW-0472">Membrane</keyword>
<keyword evidence="1" id="KW-0812">Transmembrane</keyword>
<feature type="transmembrane region" description="Helical" evidence="1">
    <location>
        <begin position="25"/>
        <end position="44"/>
    </location>
</feature>